<feature type="domain" description="Formyl transferase N-terminal" evidence="5">
    <location>
        <begin position="11"/>
        <end position="190"/>
    </location>
</feature>
<dbReference type="EC" id="2.1.2.2" evidence="2"/>
<evidence type="ECO:0000256" key="4">
    <source>
        <dbReference type="ARBA" id="ARBA00022755"/>
    </source>
</evidence>
<dbReference type="InterPro" id="IPR004607">
    <property type="entry name" value="GART"/>
</dbReference>
<dbReference type="FunFam" id="3.40.50.170:FF:000007">
    <property type="entry name" value="Phosphoribosylglycinamide formyltransferase"/>
    <property type="match status" value="1"/>
</dbReference>
<dbReference type="GO" id="GO:0004644">
    <property type="term" value="F:phosphoribosylglycinamide formyltransferase activity"/>
    <property type="evidence" value="ECO:0007669"/>
    <property type="project" value="UniProtKB-EC"/>
</dbReference>
<name>A0A0W8E4S7_9ZZZZ</name>
<protein>
    <recommendedName>
        <fullName evidence="2">phosphoribosylglycinamide formyltransferase 1</fullName>
        <ecNumber evidence="2">2.1.2.2</ecNumber>
    </recommendedName>
</protein>
<keyword evidence="3 6" id="KW-0808">Transferase</keyword>
<dbReference type="Gene3D" id="3.40.50.170">
    <property type="entry name" value="Formyl transferase, N-terminal domain"/>
    <property type="match status" value="1"/>
</dbReference>
<dbReference type="InterPro" id="IPR002376">
    <property type="entry name" value="Formyl_transf_N"/>
</dbReference>
<comment type="caution">
    <text evidence="6">The sequence shown here is derived from an EMBL/GenBank/DDBJ whole genome shotgun (WGS) entry which is preliminary data.</text>
</comment>
<dbReference type="AlphaFoldDB" id="A0A0W8E4S7"/>
<dbReference type="PANTHER" id="PTHR43369">
    <property type="entry name" value="PHOSPHORIBOSYLGLYCINAMIDE FORMYLTRANSFERASE"/>
    <property type="match status" value="1"/>
</dbReference>
<dbReference type="Pfam" id="PF00551">
    <property type="entry name" value="Formyl_trans_N"/>
    <property type="match status" value="1"/>
</dbReference>
<evidence type="ECO:0000256" key="2">
    <source>
        <dbReference type="ARBA" id="ARBA00012254"/>
    </source>
</evidence>
<gene>
    <name evidence="6" type="ORF">ASZ90_018916</name>
</gene>
<dbReference type="SUPFAM" id="SSF53328">
    <property type="entry name" value="Formyltransferase"/>
    <property type="match status" value="1"/>
</dbReference>
<evidence type="ECO:0000259" key="5">
    <source>
        <dbReference type="Pfam" id="PF00551"/>
    </source>
</evidence>
<proteinExistence type="inferred from homology"/>
<comment type="pathway">
    <text evidence="1">Purine metabolism; IMP biosynthesis via de novo pathway; N(2)-formyl-N(1)-(5-phospho-D-ribosyl)glycinamide from N(1)-(5-phospho-D-ribosyl)glycinamide (10-formyl THF route): step 1/1.</text>
</comment>
<dbReference type="GO" id="GO:0006189">
    <property type="term" value="P:'de novo' IMP biosynthetic process"/>
    <property type="evidence" value="ECO:0007669"/>
    <property type="project" value="InterPro"/>
</dbReference>
<sequence>MKQLMEAGHLKLAVLASGRGSNFDAICQGIDDKVLDAEISVLVSDNPNAPALKKAASRGIETLHIDPREFSGRNAYESVLVDELKARNIDLVVLAGYMRLVGKVFLSAFENRVLNIHPALLPSFQGLHAQKQALDYGVRISGCTVHIVDEGMDTGPIILQKEVPVYDTDDEEALSKRILREEHQIYRQALQLIAEGRVWIEGRRVFIKNSPGD</sequence>
<organism evidence="6">
    <name type="scientific">hydrocarbon metagenome</name>
    <dbReference type="NCBI Taxonomy" id="938273"/>
    <lineage>
        <taxon>unclassified sequences</taxon>
        <taxon>metagenomes</taxon>
        <taxon>ecological metagenomes</taxon>
    </lineage>
</organism>
<dbReference type="EMBL" id="LNQE01001872">
    <property type="protein sequence ID" value="KUG03671.1"/>
    <property type="molecule type" value="Genomic_DNA"/>
</dbReference>
<dbReference type="CDD" id="cd08645">
    <property type="entry name" value="FMT_core_GART"/>
    <property type="match status" value="1"/>
</dbReference>
<evidence type="ECO:0000256" key="3">
    <source>
        <dbReference type="ARBA" id="ARBA00022679"/>
    </source>
</evidence>
<reference evidence="6" key="1">
    <citation type="journal article" date="2015" name="Proc. Natl. Acad. Sci. U.S.A.">
        <title>Networks of energetic and metabolic interactions define dynamics in microbial communities.</title>
        <authorList>
            <person name="Embree M."/>
            <person name="Liu J.K."/>
            <person name="Al-Bassam M.M."/>
            <person name="Zengler K."/>
        </authorList>
    </citation>
    <scope>NUCLEOTIDE SEQUENCE</scope>
</reference>
<dbReference type="GO" id="GO:0005829">
    <property type="term" value="C:cytosol"/>
    <property type="evidence" value="ECO:0007669"/>
    <property type="project" value="TreeGrafter"/>
</dbReference>
<dbReference type="HAMAP" id="MF_01930">
    <property type="entry name" value="PurN"/>
    <property type="match status" value="1"/>
</dbReference>
<dbReference type="InterPro" id="IPR036477">
    <property type="entry name" value="Formyl_transf_N_sf"/>
</dbReference>
<dbReference type="NCBIfam" id="TIGR00639">
    <property type="entry name" value="PurN"/>
    <property type="match status" value="1"/>
</dbReference>
<evidence type="ECO:0000313" key="6">
    <source>
        <dbReference type="EMBL" id="KUG03671.1"/>
    </source>
</evidence>
<dbReference type="PANTHER" id="PTHR43369:SF2">
    <property type="entry name" value="PHOSPHORIBOSYLGLYCINAMIDE FORMYLTRANSFERASE"/>
    <property type="match status" value="1"/>
</dbReference>
<evidence type="ECO:0000256" key="1">
    <source>
        <dbReference type="ARBA" id="ARBA00005054"/>
    </source>
</evidence>
<accession>A0A0W8E4S7</accession>
<keyword evidence="4" id="KW-0658">Purine biosynthesis</keyword>